<dbReference type="EMBL" id="WIGO01000367">
    <property type="protein sequence ID" value="KAF6815011.1"/>
    <property type="molecule type" value="Genomic_DNA"/>
</dbReference>
<proteinExistence type="inferred from homology"/>
<evidence type="ECO:0000313" key="5">
    <source>
        <dbReference type="Proteomes" id="UP000654918"/>
    </source>
</evidence>
<keyword evidence="4" id="KW-0436">Ligase</keyword>
<dbReference type="InterPro" id="IPR016169">
    <property type="entry name" value="FAD-bd_PCMH_sub2"/>
</dbReference>
<dbReference type="Gene3D" id="3.30.465.10">
    <property type="match status" value="2"/>
</dbReference>
<keyword evidence="5" id="KW-1185">Reference proteome</keyword>
<protein>
    <submittedName>
        <fullName evidence="4">Long-chain-fatty-acid-CoA ligase</fullName>
    </submittedName>
</protein>
<reference evidence="4" key="1">
    <citation type="journal article" date="2020" name="Phytopathology">
        <title>Genome Sequence Resources of Colletotrichum truncatum, C. plurivorum, C. musicola, and C. sojae: Four Species Pathogenic to Soybean (Glycine max).</title>
        <authorList>
            <person name="Rogerio F."/>
            <person name="Boufleur T.R."/>
            <person name="Ciampi-Guillardi M."/>
            <person name="Sukno S.A."/>
            <person name="Thon M.R."/>
            <person name="Massola Junior N.S."/>
            <person name="Baroncelli R."/>
        </authorList>
    </citation>
    <scope>NUCLEOTIDE SEQUENCE</scope>
    <source>
        <strain evidence="4">LFN00145</strain>
    </source>
</reference>
<dbReference type="InterPro" id="IPR012951">
    <property type="entry name" value="BBE"/>
</dbReference>
<dbReference type="PANTHER" id="PTHR13878:SF91">
    <property type="entry name" value="FAD BINDING DOMAIN PROTEIN (AFU_ORTHOLOGUE AFUA_6G12070)-RELATED"/>
    <property type="match status" value="1"/>
</dbReference>
<dbReference type="Proteomes" id="UP000654918">
    <property type="component" value="Unassembled WGS sequence"/>
</dbReference>
<dbReference type="InterPro" id="IPR016166">
    <property type="entry name" value="FAD-bd_PCMH"/>
</dbReference>
<comment type="similarity">
    <text evidence="1">Belongs to the oxygen-dependent FAD-linked oxidoreductase family.</text>
</comment>
<dbReference type="GO" id="GO:0016874">
    <property type="term" value="F:ligase activity"/>
    <property type="evidence" value="ECO:0007669"/>
    <property type="project" value="UniProtKB-KW"/>
</dbReference>
<dbReference type="InterPro" id="IPR036318">
    <property type="entry name" value="FAD-bd_PCMH-like_sf"/>
</dbReference>
<keyword evidence="2" id="KW-0560">Oxidoreductase</keyword>
<evidence type="ECO:0000259" key="3">
    <source>
        <dbReference type="PROSITE" id="PS51387"/>
    </source>
</evidence>
<dbReference type="AlphaFoldDB" id="A0A8H6N0I2"/>
<dbReference type="PROSITE" id="PS51387">
    <property type="entry name" value="FAD_PCMH"/>
    <property type="match status" value="1"/>
</dbReference>
<dbReference type="Pfam" id="PF01565">
    <property type="entry name" value="FAD_binding_4"/>
    <property type="match status" value="1"/>
</dbReference>
<evidence type="ECO:0000256" key="1">
    <source>
        <dbReference type="ARBA" id="ARBA00005466"/>
    </source>
</evidence>
<name>A0A8H6N0I2_9PEZI</name>
<sequence length="633" mass="68122">MVSVTSILGATSATGIVLSIGLLLAANPSSFDQAFCTCTDGDACWPSLSQWQELNASVGSRLITPVPPASVCHDPNFDEAQCAVVRDEWIWPEIHESWPGGVQSPYWQNSSCDPFTPREVPCTLGHSVSYAINVTSAEDVLRGLSFARKHALRLAIKNTGHDYMGRSTAHGGLALWTHNLRSVEVLQNFTSQMYTGPAIRMGAGVRGLEAYTAAASHGLRVAGGFCPSVGIVGGYTQGGGHGPMSSQYGLGADQALEWEVITPTGEHVVATPHQNSDLYWALSGGGPGTYGVVLSLTVQAHKDGPIGGASLAFSTTDVNKDDFWNFFKTWQDLLPSLTAAGGTAGYAVLKDAFFIAPITLPGWSKKQVSDFISPSIQKLDQIGVQYALDVSSSSTFLDHYSKYSGPLPRGPYSIHHLFGGRMIPRTTVEQNSTALATTLRSIIEDTDAFMGFVALDVSQTTSRKAVADNAVLPAWRDALITVLVQSTWDFDAPRSDGQRRADEITNVVVPKLAALTPDSGAYLNEADFQHGDWQNDFFGANYDRLRSIKNRYDPEDLLYGRSSVGNEAWSVDGDGRLCKGWREGVRSPGLVRATLLRAWAARNSGALGKRIETGLRAGAFRLGLFLQSVGEPL</sequence>
<feature type="domain" description="FAD-binding PCMH-type" evidence="3">
    <location>
        <begin position="123"/>
        <end position="303"/>
    </location>
</feature>
<dbReference type="InterPro" id="IPR006094">
    <property type="entry name" value="Oxid_FAD_bind_N"/>
</dbReference>
<dbReference type="GO" id="GO:0016491">
    <property type="term" value="F:oxidoreductase activity"/>
    <property type="evidence" value="ECO:0007669"/>
    <property type="project" value="UniProtKB-KW"/>
</dbReference>
<dbReference type="GO" id="GO:0071949">
    <property type="term" value="F:FAD binding"/>
    <property type="evidence" value="ECO:0007669"/>
    <property type="project" value="InterPro"/>
</dbReference>
<organism evidence="4 5">
    <name type="scientific">Colletotrichum plurivorum</name>
    <dbReference type="NCBI Taxonomy" id="2175906"/>
    <lineage>
        <taxon>Eukaryota</taxon>
        <taxon>Fungi</taxon>
        <taxon>Dikarya</taxon>
        <taxon>Ascomycota</taxon>
        <taxon>Pezizomycotina</taxon>
        <taxon>Sordariomycetes</taxon>
        <taxon>Hypocreomycetidae</taxon>
        <taxon>Glomerellales</taxon>
        <taxon>Glomerellaceae</taxon>
        <taxon>Colletotrichum</taxon>
        <taxon>Colletotrichum orchidearum species complex</taxon>
    </lineage>
</organism>
<evidence type="ECO:0000256" key="2">
    <source>
        <dbReference type="ARBA" id="ARBA00023002"/>
    </source>
</evidence>
<gene>
    <name evidence="4" type="ORF">CPLU01_14258</name>
</gene>
<comment type="caution">
    <text evidence="4">The sequence shown here is derived from an EMBL/GenBank/DDBJ whole genome shotgun (WGS) entry which is preliminary data.</text>
</comment>
<dbReference type="InterPro" id="IPR050432">
    <property type="entry name" value="FAD-linked_Oxidoreductases_BP"/>
</dbReference>
<dbReference type="PANTHER" id="PTHR13878">
    <property type="entry name" value="GULONOLACTONE OXIDASE"/>
    <property type="match status" value="1"/>
</dbReference>
<accession>A0A8H6N0I2</accession>
<dbReference type="SUPFAM" id="SSF56176">
    <property type="entry name" value="FAD-binding/transporter-associated domain-like"/>
    <property type="match status" value="1"/>
</dbReference>
<dbReference type="Pfam" id="PF08031">
    <property type="entry name" value="BBE"/>
    <property type="match status" value="1"/>
</dbReference>
<evidence type="ECO:0000313" key="4">
    <source>
        <dbReference type="EMBL" id="KAF6815011.1"/>
    </source>
</evidence>